<proteinExistence type="predicted"/>
<evidence type="ECO:0000256" key="1">
    <source>
        <dbReference type="SAM" id="MobiDB-lite"/>
    </source>
</evidence>
<dbReference type="HOGENOM" id="CLU_3372363_0_0_0"/>
<gene>
    <name evidence="2" type="ORF">DSM3645_24530</name>
</gene>
<reference evidence="2 3" key="1">
    <citation type="submission" date="2006-02" db="EMBL/GenBank/DDBJ databases">
        <authorList>
            <person name="Amann R."/>
            <person name="Ferriera S."/>
            <person name="Johnson J."/>
            <person name="Kravitz S."/>
            <person name="Halpern A."/>
            <person name="Remington K."/>
            <person name="Beeson K."/>
            <person name="Tran B."/>
            <person name="Rogers Y.-H."/>
            <person name="Friedman R."/>
            <person name="Venter J.C."/>
        </authorList>
    </citation>
    <scope>NUCLEOTIDE SEQUENCE [LARGE SCALE GENOMIC DNA]</scope>
    <source>
        <strain evidence="2 3">DSM 3645</strain>
    </source>
</reference>
<comment type="caution">
    <text evidence="2">The sequence shown here is derived from an EMBL/GenBank/DDBJ whole genome shotgun (WGS) entry which is preliminary data.</text>
</comment>
<protein>
    <submittedName>
        <fullName evidence="2">Uncharacterized protein</fullName>
    </submittedName>
</protein>
<feature type="region of interest" description="Disordered" evidence="1">
    <location>
        <begin position="1"/>
        <end position="21"/>
    </location>
</feature>
<sequence length="34" mass="3487">MATSGKIESAALKAEKSAAKSTISTAHKKTQVVI</sequence>
<dbReference type="EMBL" id="AANZ01000013">
    <property type="protein sequence ID" value="EAQ79733.1"/>
    <property type="molecule type" value="Genomic_DNA"/>
</dbReference>
<dbReference type="STRING" id="314230.DSM3645_24530"/>
<organism evidence="2 3">
    <name type="scientific">Blastopirellula marina DSM 3645</name>
    <dbReference type="NCBI Taxonomy" id="314230"/>
    <lineage>
        <taxon>Bacteria</taxon>
        <taxon>Pseudomonadati</taxon>
        <taxon>Planctomycetota</taxon>
        <taxon>Planctomycetia</taxon>
        <taxon>Pirellulales</taxon>
        <taxon>Pirellulaceae</taxon>
        <taxon>Blastopirellula</taxon>
    </lineage>
</organism>
<evidence type="ECO:0000313" key="2">
    <source>
        <dbReference type="EMBL" id="EAQ79733.1"/>
    </source>
</evidence>
<dbReference type="Proteomes" id="UP000004358">
    <property type="component" value="Unassembled WGS sequence"/>
</dbReference>
<name>A3ZUZ7_9BACT</name>
<dbReference type="AlphaFoldDB" id="A3ZUZ7"/>
<evidence type="ECO:0000313" key="3">
    <source>
        <dbReference type="Proteomes" id="UP000004358"/>
    </source>
</evidence>
<accession>A3ZUZ7</accession>